<dbReference type="GO" id="GO:0031625">
    <property type="term" value="F:ubiquitin protein ligase binding"/>
    <property type="evidence" value="ECO:0007669"/>
    <property type="project" value="EnsemblFungi"/>
</dbReference>
<dbReference type="AlphaFoldDB" id="G8ZX92"/>
<dbReference type="InParanoid" id="G8ZX92"/>
<dbReference type="GO" id="GO:0031146">
    <property type="term" value="P:SCF-dependent proteasomal ubiquitin-dependent protein catabolic process"/>
    <property type="evidence" value="ECO:0007669"/>
    <property type="project" value="EnsemblFungi"/>
</dbReference>
<dbReference type="RefSeq" id="XP_003682447.1">
    <property type="nucleotide sequence ID" value="XM_003682399.1"/>
</dbReference>
<accession>G8ZX92</accession>
<dbReference type="OrthoDB" id="4060589at2759"/>
<proteinExistence type="predicted"/>
<organism evidence="2 3">
    <name type="scientific">Torulaspora delbrueckii</name>
    <name type="common">Yeast</name>
    <name type="synonym">Candida colliculosa</name>
    <dbReference type="NCBI Taxonomy" id="4950"/>
    <lineage>
        <taxon>Eukaryota</taxon>
        <taxon>Fungi</taxon>
        <taxon>Dikarya</taxon>
        <taxon>Ascomycota</taxon>
        <taxon>Saccharomycotina</taxon>
        <taxon>Saccharomycetes</taxon>
        <taxon>Saccharomycetales</taxon>
        <taxon>Saccharomycetaceae</taxon>
        <taxon>Torulaspora</taxon>
    </lineage>
</organism>
<dbReference type="GeneID" id="11501831"/>
<feature type="domain" description="F-box" evidence="1">
    <location>
        <begin position="1"/>
        <end position="44"/>
    </location>
</feature>
<dbReference type="EMBL" id="HE616747">
    <property type="protein sequence ID" value="CCE93236.1"/>
    <property type="molecule type" value="Genomic_DNA"/>
</dbReference>
<evidence type="ECO:0000313" key="2">
    <source>
        <dbReference type="EMBL" id="CCE93236.1"/>
    </source>
</evidence>
<dbReference type="KEGG" id="tdl:TDEL_0F04250"/>
<dbReference type="PROSITE" id="PS50181">
    <property type="entry name" value="FBOX"/>
    <property type="match status" value="1"/>
</dbReference>
<evidence type="ECO:0000259" key="1">
    <source>
        <dbReference type="PROSITE" id="PS50181"/>
    </source>
</evidence>
<reference evidence="2 3" key="1">
    <citation type="journal article" date="2011" name="Proc. Natl. Acad. Sci. U.S.A.">
        <title>Evolutionary erosion of yeast sex chromosomes by mating-type switching accidents.</title>
        <authorList>
            <person name="Gordon J.L."/>
            <person name="Armisen D."/>
            <person name="Proux-Wera E."/>
            <person name="Oheigeartaigh S.S."/>
            <person name="Byrne K.P."/>
            <person name="Wolfe K.H."/>
        </authorList>
    </citation>
    <scope>NUCLEOTIDE SEQUENCE [LARGE SCALE GENOMIC DNA]</scope>
    <source>
        <strain evidence="3">ATCC 10662 / CBS 1146 / NBRC 0425 / NCYC 2629 / NRRL Y-866</strain>
    </source>
</reference>
<dbReference type="HOGENOM" id="CLU_020929_1_0_1"/>
<sequence>MIDCLPLNCFEQVVKFLPQEDIISLTYASRELYNRTVVYLYRNIHLNEKPEFKSDLELPKIHNWSLLCIPWSSSHKSSAERKLESLLRSFESNTKLCDNVRKILCSWHLAVPTLIRIISLLGRYATKLQYFEGYLDQEIMDALAILAPRLKSLVIAPPRKVPANKAMADYYKRMNSLIDHYDWSRISDLTLYATACVARPNVPNLLKIRSLHLHLRPDTIEEACLEPFYSLFDTTALEDLFITSWYKARDDEINLYEIWHLYEFHKFHNIKKLTLTSLQPDMEYLRGCFENYGRLEKLTVDYLLDATVDASTIKCLRRAHCSQTLKCLDINTDMLSPPLLTIDESGDKFVPTMNCQCSDCRDTFSQIIRRKYFPSSEKLSINGFSDVNARHFTLQMFRLFPILPHPLIMGESPAIAYVTYSLQDHADKVNELLACGKSHSRRITADDIRRLYYAHLHSLKKTFDYYLKSFPNLQYFTLNDIPTQITQVDEQQRCNIPVFYSQGYRSNQTYELVSDESLFH</sequence>
<name>G8ZX92_TORDE</name>
<dbReference type="eggNOG" id="ENOG502QTK4">
    <property type="taxonomic scope" value="Eukaryota"/>
</dbReference>
<dbReference type="InterPro" id="IPR001810">
    <property type="entry name" value="F-box_dom"/>
</dbReference>
<evidence type="ECO:0000313" key="3">
    <source>
        <dbReference type="Proteomes" id="UP000005627"/>
    </source>
</evidence>
<dbReference type="Proteomes" id="UP000005627">
    <property type="component" value="Chromosome 6"/>
</dbReference>
<protein>
    <recommendedName>
        <fullName evidence="1">F-box domain-containing protein</fullName>
    </recommendedName>
</protein>
<dbReference type="GO" id="GO:0019005">
    <property type="term" value="C:SCF ubiquitin ligase complex"/>
    <property type="evidence" value="ECO:0007669"/>
    <property type="project" value="EnsemblFungi"/>
</dbReference>
<keyword evidence="3" id="KW-1185">Reference proteome</keyword>
<dbReference type="FunCoup" id="G8ZX92">
    <property type="interactions" value="62"/>
</dbReference>
<gene>
    <name evidence="2" type="primary">TDEL0F04250</name>
    <name evidence="2" type="ORF">TDEL_0F04250</name>
</gene>